<dbReference type="InterPro" id="IPR035919">
    <property type="entry name" value="EAL_sf"/>
</dbReference>
<dbReference type="EMBL" id="AZEG01000056">
    <property type="protein sequence ID" value="KRL33030.1"/>
    <property type="molecule type" value="Genomic_DNA"/>
</dbReference>
<dbReference type="InterPro" id="IPR001633">
    <property type="entry name" value="EAL_dom"/>
</dbReference>
<dbReference type="PANTHER" id="PTHR33121">
    <property type="entry name" value="CYCLIC DI-GMP PHOSPHODIESTERASE PDEF"/>
    <property type="match status" value="1"/>
</dbReference>
<evidence type="ECO:0000259" key="1">
    <source>
        <dbReference type="PROSITE" id="PS50883"/>
    </source>
</evidence>
<dbReference type="SMART" id="SM00052">
    <property type="entry name" value="EAL"/>
    <property type="match status" value="1"/>
</dbReference>
<sequence length="272" mass="32009">MIITFMKVPPCIILNKGYHCLYLSKQIKKLKVIKNDKSRKNFHLGESCVMYRFYVQPQVNVFTGSLMGYEMLIRKFDKEWKVPQNFASIPVSEQISLLREVANELMFKVDSLSFNLTQSQFVSKTMAKELVETQKHIYPITLVVELTEEREDIIVKKERITRFLDYYLKNGIELSIDDVSTKENTYDKIKWLLPFASEVKFPMQNLRSEKRAVEIPGKLIFWRRVAKKFGLRLVVEGVENSADDELLSALDLSLRQGFYYEKPHLFKISRNR</sequence>
<name>A0A0R1PL10_9LACO</name>
<dbReference type="SUPFAM" id="SSF141868">
    <property type="entry name" value="EAL domain-like"/>
    <property type="match status" value="1"/>
</dbReference>
<dbReference type="AlphaFoldDB" id="A0A0R1PL10"/>
<protein>
    <submittedName>
        <fullName evidence="2">Diguanylate cyclase phosphodiesterase domain-containing protein</fullName>
    </submittedName>
</protein>
<dbReference type="STRING" id="1423812.FD20_GL002043"/>
<evidence type="ECO:0000313" key="2">
    <source>
        <dbReference type="EMBL" id="KRL33030.1"/>
    </source>
</evidence>
<feature type="domain" description="EAL" evidence="1">
    <location>
        <begin position="31"/>
        <end position="272"/>
    </location>
</feature>
<dbReference type="Pfam" id="PF00563">
    <property type="entry name" value="EAL"/>
    <property type="match status" value="1"/>
</dbReference>
<comment type="caution">
    <text evidence="2">The sequence shown here is derived from an EMBL/GenBank/DDBJ whole genome shotgun (WGS) entry which is preliminary data.</text>
</comment>
<dbReference type="Proteomes" id="UP000051155">
    <property type="component" value="Unassembled WGS sequence"/>
</dbReference>
<gene>
    <name evidence="2" type="ORF">FD20_GL002043</name>
</gene>
<dbReference type="PANTHER" id="PTHR33121:SF70">
    <property type="entry name" value="SIGNALING PROTEIN YKOW"/>
    <property type="match status" value="1"/>
</dbReference>
<reference evidence="2 3" key="1">
    <citation type="journal article" date="2015" name="Genome Announc.">
        <title>Expanding the biotechnology potential of lactobacilli through comparative genomics of 213 strains and associated genera.</title>
        <authorList>
            <person name="Sun Z."/>
            <person name="Harris H.M."/>
            <person name="McCann A."/>
            <person name="Guo C."/>
            <person name="Argimon S."/>
            <person name="Zhang W."/>
            <person name="Yang X."/>
            <person name="Jeffery I.B."/>
            <person name="Cooney J.C."/>
            <person name="Kagawa T.F."/>
            <person name="Liu W."/>
            <person name="Song Y."/>
            <person name="Salvetti E."/>
            <person name="Wrobel A."/>
            <person name="Rasinkangas P."/>
            <person name="Parkhill J."/>
            <person name="Rea M.C."/>
            <person name="O'Sullivan O."/>
            <person name="Ritari J."/>
            <person name="Douillard F.P."/>
            <person name="Paul Ross R."/>
            <person name="Yang R."/>
            <person name="Briner A.E."/>
            <person name="Felis G.E."/>
            <person name="de Vos W.M."/>
            <person name="Barrangou R."/>
            <person name="Klaenhammer T.R."/>
            <person name="Caufield P.W."/>
            <person name="Cui Y."/>
            <person name="Zhang H."/>
            <person name="O'Toole P.W."/>
        </authorList>
    </citation>
    <scope>NUCLEOTIDE SEQUENCE [LARGE SCALE GENOMIC DNA]</scope>
    <source>
        <strain evidence="2 3">DSM 19971</strain>
    </source>
</reference>
<evidence type="ECO:0000313" key="3">
    <source>
        <dbReference type="Proteomes" id="UP000051155"/>
    </source>
</evidence>
<dbReference type="CDD" id="cd01948">
    <property type="entry name" value="EAL"/>
    <property type="match status" value="1"/>
</dbReference>
<accession>A0A0R1PL10</accession>
<dbReference type="PROSITE" id="PS50883">
    <property type="entry name" value="EAL"/>
    <property type="match status" value="1"/>
</dbReference>
<dbReference type="Gene3D" id="3.20.20.450">
    <property type="entry name" value="EAL domain"/>
    <property type="match status" value="1"/>
</dbReference>
<dbReference type="InterPro" id="IPR050706">
    <property type="entry name" value="Cyclic-di-GMP_PDE-like"/>
</dbReference>
<proteinExistence type="predicted"/>
<dbReference type="GO" id="GO:0071111">
    <property type="term" value="F:cyclic-guanylate-specific phosphodiesterase activity"/>
    <property type="evidence" value="ECO:0007669"/>
    <property type="project" value="InterPro"/>
</dbReference>
<keyword evidence="3" id="KW-1185">Reference proteome</keyword>
<dbReference type="PATRIC" id="fig|1423812.3.peg.2170"/>
<organism evidence="2 3">
    <name type="scientific">Liquorilactobacillus uvarum DSM 19971</name>
    <dbReference type="NCBI Taxonomy" id="1423812"/>
    <lineage>
        <taxon>Bacteria</taxon>
        <taxon>Bacillati</taxon>
        <taxon>Bacillota</taxon>
        <taxon>Bacilli</taxon>
        <taxon>Lactobacillales</taxon>
        <taxon>Lactobacillaceae</taxon>
        <taxon>Liquorilactobacillus</taxon>
    </lineage>
</organism>